<evidence type="ECO:0000256" key="5">
    <source>
        <dbReference type="ARBA" id="ARBA00023136"/>
    </source>
</evidence>
<gene>
    <name evidence="8" type="primary">SRD5A2</name>
    <name evidence="8" type="ORF">XENORESO_020686</name>
</gene>
<feature type="non-terminal residue" evidence="8">
    <location>
        <position position="1"/>
    </location>
</feature>
<dbReference type="PROSITE" id="PS50244">
    <property type="entry name" value="S5A_REDUCTASE"/>
    <property type="match status" value="1"/>
</dbReference>
<feature type="transmembrane region" description="Helical" evidence="6">
    <location>
        <begin position="55"/>
        <end position="76"/>
    </location>
</feature>
<protein>
    <submittedName>
        <fullName evidence="8">3-oxo-5-alpha-steroid 4-dehydrogenase 2</fullName>
    </submittedName>
</protein>
<evidence type="ECO:0000256" key="6">
    <source>
        <dbReference type="SAM" id="Phobius"/>
    </source>
</evidence>
<evidence type="ECO:0000313" key="8">
    <source>
        <dbReference type="EMBL" id="MEQ2272373.1"/>
    </source>
</evidence>
<evidence type="ECO:0000313" key="9">
    <source>
        <dbReference type="Proteomes" id="UP001444071"/>
    </source>
</evidence>
<dbReference type="EMBL" id="JAHRIM010068253">
    <property type="protein sequence ID" value="MEQ2272373.1"/>
    <property type="molecule type" value="Genomic_DNA"/>
</dbReference>
<dbReference type="Pfam" id="PF02544">
    <property type="entry name" value="Steroid_dh"/>
    <property type="match status" value="1"/>
</dbReference>
<keyword evidence="4 6" id="KW-1133">Transmembrane helix</keyword>
<evidence type="ECO:0000259" key="7">
    <source>
        <dbReference type="Pfam" id="PF02544"/>
    </source>
</evidence>
<comment type="caution">
    <text evidence="8">The sequence shown here is derived from an EMBL/GenBank/DDBJ whole genome shotgun (WGS) entry which is preliminary data.</text>
</comment>
<dbReference type="PANTHER" id="PTHR10556">
    <property type="entry name" value="3-OXO-5-ALPHA-STEROID 4-DEHYDROGENASE"/>
    <property type="match status" value="1"/>
</dbReference>
<proteinExistence type="inferred from homology"/>
<dbReference type="InterPro" id="IPR039357">
    <property type="entry name" value="SRD5A/TECR"/>
</dbReference>
<evidence type="ECO:0000256" key="1">
    <source>
        <dbReference type="ARBA" id="ARBA00004141"/>
    </source>
</evidence>
<keyword evidence="3 6" id="KW-0812">Transmembrane</keyword>
<reference evidence="8 9" key="1">
    <citation type="submission" date="2021-06" db="EMBL/GenBank/DDBJ databases">
        <authorList>
            <person name="Palmer J.M."/>
        </authorList>
    </citation>
    <scope>NUCLEOTIDE SEQUENCE [LARGE SCALE GENOMIC DNA]</scope>
    <source>
        <strain evidence="8 9">XR_2019</strain>
        <tissue evidence="8">Muscle</tissue>
    </source>
</reference>
<feature type="domain" description="3-oxo-5-alpha-steroid 4-dehydrogenase C-terminal" evidence="7">
    <location>
        <begin position="2"/>
        <end position="85"/>
    </location>
</feature>
<dbReference type="PANTHER" id="PTHR10556:SF37">
    <property type="entry name" value="3-OXO-5-ALPHA-STEROID 4-DEHYDROGENASE 2"/>
    <property type="match status" value="1"/>
</dbReference>
<sequence length="112" mass="12777">VLVFSIGLTINIHSDHILRNLRKPGEYVYKIPRGGMFEFVSGANFFGEITEWCGYALAAWSLPAFAFAFFTICSIGPRAYYHHRYQFSPVIPGSSRHHIKLDRLGKISDHNM</sequence>
<evidence type="ECO:0000256" key="4">
    <source>
        <dbReference type="ARBA" id="ARBA00022989"/>
    </source>
</evidence>
<comment type="similarity">
    <text evidence="2">Belongs to the steroid 5-alpha reductase family.</text>
</comment>
<evidence type="ECO:0000256" key="2">
    <source>
        <dbReference type="ARBA" id="ARBA00007742"/>
    </source>
</evidence>
<evidence type="ECO:0000256" key="3">
    <source>
        <dbReference type="ARBA" id="ARBA00022692"/>
    </source>
</evidence>
<keyword evidence="5 6" id="KW-0472">Membrane</keyword>
<organism evidence="8 9">
    <name type="scientific">Xenotaenia resolanae</name>
    <dbReference type="NCBI Taxonomy" id="208358"/>
    <lineage>
        <taxon>Eukaryota</taxon>
        <taxon>Metazoa</taxon>
        <taxon>Chordata</taxon>
        <taxon>Craniata</taxon>
        <taxon>Vertebrata</taxon>
        <taxon>Euteleostomi</taxon>
        <taxon>Actinopterygii</taxon>
        <taxon>Neopterygii</taxon>
        <taxon>Teleostei</taxon>
        <taxon>Neoteleostei</taxon>
        <taxon>Acanthomorphata</taxon>
        <taxon>Ovalentaria</taxon>
        <taxon>Atherinomorphae</taxon>
        <taxon>Cyprinodontiformes</taxon>
        <taxon>Goodeidae</taxon>
        <taxon>Xenotaenia</taxon>
    </lineage>
</organism>
<dbReference type="InterPro" id="IPR001104">
    <property type="entry name" value="3-oxo-5_a-steroid_4-DH_C"/>
</dbReference>
<dbReference type="Proteomes" id="UP001444071">
    <property type="component" value="Unassembled WGS sequence"/>
</dbReference>
<name>A0ABV0WRT5_9TELE</name>
<accession>A0ABV0WRT5</accession>
<comment type="subcellular location">
    <subcellularLocation>
        <location evidence="1">Membrane</location>
        <topology evidence="1">Multi-pass membrane protein</topology>
    </subcellularLocation>
</comment>
<keyword evidence="9" id="KW-1185">Reference proteome</keyword>